<dbReference type="InterPro" id="IPR049328">
    <property type="entry name" value="TM_ErbB1"/>
</dbReference>
<reference evidence="8" key="1">
    <citation type="submission" date="2014-12" db="EMBL/GenBank/DDBJ databases">
        <title>Insight into the proteome of Arion vulgaris.</title>
        <authorList>
            <person name="Aradska J."/>
            <person name="Bulat T."/>
            <person name="Smidak R."/>
            <person name="Sarate P."/>
            <person name="Gangsoo J."/>
            <person name="Sialana F."/>
            <person name="Bilban M."/>
            <person name="Lubec G."/>
        </authorList>
    </citation>
    <scope>NUCLEOTIDE SEQUENCE</scope>
    <source>
        <tissue evidence="8">Skin</tissue>
    </source>
</reference>
<dbReference type="InterPro" id="IPR036857">
    <property type="entry name" value="Thyroglobulin_1_sf"/>
</dbReference>
<evidence type="ECO:0000256" key="1">
    <source>
        <dbReference type="ARBA" id="ARBA00022553"/>
    </source>
</evidence>
<feature type="transmembrane region" description="Helical" evidence="6">
    <location>
        <begin position="323"/>
        <end position="346"/>
    </location>
</feature>
<accession>A0A0B7AZQ5</accession>
<dbReference type="PROSITE" id="PS51162">
    <property type="entry name" value="THYROGLOBULIN_1_2"/>
    <property type="match status" value="1"/>
</dbReference>
<name>A0A0B7AZQ5_9EUPU</name>
<keyword evidence="3" id="KW-0067">ATP-binding</keyword>
<evidence type="ECO:0000256" key="5">
    <source>
        <dbReference type="PROSITE-ProRule" id="PRU00500"/>
    </source>
</evidence>
<keyword evidence="6" id="KW-0472">Membrane</keyword>
<protein>
    <recommendedName>
        <fullName evidence="7">Thyroglobulin type-1 domain-containing protein</fullName>
    </recommendedName>
</protein>
<gene>
    <name evidence="8" type="primary">ORF151740</name>
</gene>
<keyword evidence="2" id="KW-0547">Nucleotide-binding</keyword>
<evidence type="ECO:0000256" key="4">
    <source>
        <dbReference type="ARBA" id="ARBA00023157"/>
    </source>
</evidence>
<sequence length="418" mass="46325">MKACTNQVCPGNPEAVCVVDLCSSTCKIKFIDASGQNVMCTDDKCQVFSFNEQDTCSDKCPASNVKICPESVCELAMKQNCSKKHCAVCVLDPCTCQPSFIDVRTRKNLTNVQCNYLSESICELKRCDILSNIEKAKFSGIDLTSAETALPECDDHGKFNPKQCQGQSCQCVDQFGRSTGETSAGSCREIDEIVILYVTLTYNANYSEYKSNDKLKVLQDMIWKKLQDAGIDPRIIKKVGEPYPGSVKVDVTFQNNADSYNKDMALITNTIKQMANTNGLDLTIDGQTVNLVNITEQVQTQSQVADNGNKIEDEDELSQTEKIIIGVVVGVVGLLIIAVIVFCLCYRRKQQKEAMDDSFETIRESKRSSESSLVSETNKVYQEDDNIVKESPMPFGKPAIVFSNQTCNPTEDFVKVKL</sequence>
<evidence type="ECO:0000256" key="6">
    <source>
        <dbReference type="SAM" id="Phobius"/>
    </source>
</evidence>
<organism evidence="8">
    <name type="scientific">Arion vulgaris</name>
    <dbReference type="NCBI Taxonomy" id="1028688"/>
    <lineage>
        <taxon>Eukaryota</taxon>
        <taxon>Metazoa</taxon>
        <taxon>Spiralia</taxon>
        <taxon>Lophotrochozoa</taxon>
        <taxon>Mollusca</taxon>
        <taxon>Gastropoda</taxon>
        <taxon>Heterobranchia</taxon>
        <taxon>Euthyneura</taxon>
        <taxon>Panpulmonata</taxon>
        <taxon>Eupulmonata</taxon>
        <taxon>Stylommatophora</taxon>
        <taxon>Helicina</taxon>
        <taxon>Arionoidea</taxon>
        <taxon>Arionidae</taxon>
        <taxon>Arion</taxon>
    </lineage>
</organism>
<dbReference type="Pfam" id="PF21314">
    <property type="entry name" value="TM_ErbB1"/>
    <property type="match status" value="1"/>
</dbReference>
<dbReference type="Gene3D" id="4.10.800.10">
    <property type="entry name" value="Thyroglobulin type-1"/>
    <property type="match status" value="1"/>
</dbReference>
<keyword evidence="4" id="KW-1015">Disulfide bond</keyword>
<comment type="caution">
    <text evidence="5">Lacks conserved residue(s) required for the propagation of feature annotation.</text>
</comment>
<evidence type="ECO:0000313" key="8">
    <source>
        <dbReference type="EMBL" id="CEK86092.1"/>
    </source>
</evidence>
<dbReference type="Pfam" id="PF00086">
    <property type="entry name" value="Thyroglobulin_1"/>
    <property type="match status" value="1"/>
</dbReference>
<keyword evidence="1" id="KW-0597">Phosphoprotein</keyword>
<evidence type="ECO:0000256" key="2">
    <source>
        <dbReference type="ARBA" id="ARBA00022741"/>
    </source>
</evidence>
<evidence type="ECO:0000259" key="7">
    <source>
        <dbReference type="PROSITE" id="PS51162"/>
    </source>
</evidence>
<dbReference type="AlphaFoldDB" id="A0A0B7AZQ5"/>
<keyword evidence="6" id="KW-1133">Transmembrane helix</keyword>
<dbReference type="InterPro" id="IPR000716">
    <property type="entry name" value="Thyroglobulin_1"/>
</dbReference>
<evidence type="ECO:0000256" key="3">
    <source>
        <dbReference type="ARBA" id="ARBA00022840"/>
    </source>
</evidence>
<dbReference type="EMBL" id="HACG01039227">
    <property type="protein sequence ID" value="CEK86092.1"/>
    <property type="molecule type" value="Transcribed_RNA"/>
</dbReference>
<keyword evidence="6" id="KW-0812">Transmembrane</keyword>
<proteinExistence type="predicted"/>
<feature type="domain" description="Thyroglobulin type-1" evidence="7">
    <location>
        <begin position="119"/>
        <end position="187"/>
    </location>
</feature>
<dbReference type="SUPFAM" id="SSF57610">
    <property type="entry name" value="Thyroglobulin type-1 domain"/>
    <property type="match status" value="1"/>
</dbReference>